<proteinExistence type="inferred from homology"/>
<evidence type="ECO:0000256" key="3">
    <source>
        <dbReference type="ARBA" id="ARBA00022448"/>
    </source>
</evidence>
<dbReference type="GO" id="GO:0005886">
    <property type="term" value="C:plasma membrane"/>
    <property type="evidence" value="ECO:0007669"/>
    <property type="project" value="UniProtKB-SubCell"/>
</dbReference>
<dbReference type="Proteomes" id="UP000199073">
    <property type="component" value="Unassembled WGS sequence"/>
</dbReference>
<feature type="transmembrane region" description="Helical" evidence="8">
    <location>
        <begin position="356"/>
        <end position="380"/>
    </location>
</feature>
<feature type="transmembrane region" description="Helical" evidence="8">
    <location>
        <begin position="455"/>
        <end position="474"/>
    </location>
</feature>
<dbReference type="Pfam" id="PF02028">
    <property type="entry name" value="BCCT"/>
    <property type="match status" value="1"/>
</dbReference>
<feature type="transmembrane region" description="Helical" evidence="8">
    <location>
        <begin position="273"/>
        <end position="302"/>
    </location>
</feature>
<accession>A0A1H0V2K8</accession>
<keyword evidence="4" id="KW-1003">Cell membrane</keyword>
<gene>
    <name evidence="9" type="ORF">SAMN05660330_03842</name>
</gene>
<evidence type="ECO:0000256" key="7">
    <source>
        <dbReference type="ARBA" id="ARBA00023136"/>
    </source>
</evidence>
<feature type="transmembrane region" description="Helical" evidence="8">
    <location>
        <begin position="322"/>
        <end position="344"/>
    </location>
</feature>
<dbReference type="RefSeq" id="WP_092225754.1">
    <property type="nucleotide sequence ID" value="NZ_FNJI01000039.1"/>
</dbReference>
<dbReference type="STRING" id="91360.SAMN05660330_03842"/>
<keyword evidence="7 8" id="KW-0472">Membrane</keyword>
<dbReference type="OrthoDB" id="9775735at2"/>
<reference evidence="9 10" key="1">
    <citation type="submission" date="2016-10" db="EMBL/GenBank/DDBJ databases">
        <authorList>
            <person name="de Groot N.N."/>
        </authorList>
    </citation>
    <scope>NUCLEOTIDE SEQUENCE [LARGE SCALE GENOMIC DNA]</scope>
    <source>
        <strain evidence="9 10">DSM 12130</strain>
    </source>
</reference>
<sequence>MADSTGISEISKTDRPVISALLAVAVLTILGCVVVPDMMNKGIATGTKFLSETFGWLFLGIYAVNLLAVFAIGFSRYGSIRLGGLEKPEFSLFTWMSMFFTAALAVSLIFFAPADLIMQAATVPPAFPGITPGSNEAVEAGIAYVGVNWLPMFPGYSLAALGIMIAVYHKGMPFTPSSMFYPLLARNKEGGCFGGFIGRSFNFFSALAILVGTVAPIGLLSLSLGRSLEVLYGVQPTNMLYFGIIGTIMVVVTLAAVTGLYKGIMYMAKWNAYGLLLLGLAIMLLGPTRYIVTLFFSSWGIMLKEYPRLALWLNPGGDMTWLSYWPIFFAAFCIGWIPIMGAFLARISRGRTVREITVTATVILNVAFIAWYIMMAGASIHYDRLLNGLVTKALSLGGTEMVLWTWLNQVPFHQILAPLTIVITVLCLVTTADSIAITISQATTGATNPGKMHKALWSIAMCTMAAMLVVVGGAATIQGAIVIVGFPIAIYMAVYNFHCLPKILVDVETLSNKCADEEYVNVALACEECPSE</sequence>
<dbReference type="GO" id="GO:0022857">
    <property type="term" value="F:transmembrane transporter activity"/>
    <property type="evidence" value="ECO:0007669"/>
    <property type="project" value="InterPro"/>
</dbReference>
<feature type="transmembrane region" description="Helical" evidence="8">
    <location>
        <begin position="149"/>
        <end position="169"/>
    </location>
</feature>
<keyword evidence="5 8" id="KW-0812">Transmembrane</keyword>
<keyword evidence="6 8" id="KW-1133">Transmembrane helix</keyword>
<feature type="transmembrane region" description="Helical" evidence="8">
    <location>
        <begin position="90"/>
        <end position="112"/>
    </location>
</feature>
<organism evidence="9 10">
    <name type="scientific">Desulforhopalus singaporensis</name>
    <dbReference type="NCBI Taxonomy" id="91360"/>
    <lineage>
        <taxon>Bacteria</taxon>
        <taxon>Pseudomonadati</taxon>
        <taxon>Thermodesulfobacteriota</taxon>
        <taxon>Desulfobulbia</taxon>
        <taxon>Desulfobulbales</taxon>
        <taxon>Desulfocapsaceae</taxon>
        <taxon>Desulforhopalus</taxon>
    </lineage>
</organism>
<dbReference type="PANTHER" id="PTHR30047:SF7">
    <property type="entry name" value="HIGH-AFFINITY CHOLINE TRANSPORT PROTEIN"/>
    <property type="match status" value="1"/>
</dbReference>
<feature type="transmembrane region" description="Helical" evidence="8">
    <location>
        <begin position="480"/>
        <end position="497"/>
    </location>
</feature>
<protein>
    <submittedName>
        <fullName evidence="9">Choline-glycine betaine transporter</fullName>
    </submittedName>
</protein>
<evidence type="ECO:0000256" key="4">
    <source>
        <dbReference type="ARBA" id="ARBA00022475"/>
    </source>
</evidence>
<evidence type="ECO:0000256" key="8">
    <source>
        <dbReference type="SAM" id="Phobius"/>
    </source>
</evidence>
<feature type="transmembrane region" description="Helical" evidence="8">
    <location>
        <begin position="240"/>
        <end position="261"/>
    </location>
</feature>
<comment type="subcellular location">
    <subcellularLocation>
        <location evidence="1">Cell membrane</location>
        <topology evidence="1">Multi-pass membrane protein</topology>
    </subcellularLocation>
</comment>
<evidence type="ECO:0000313" key="10">
    <source>
        <dbReference type="Proteomes" id="UP000199073"/>
    </source>
</evidence>
<evidence type="ECO:0000256" key="5">
    <source>
        <dbReference type="ARBA" id="ARBA00022692"/>
    </source>
</evidence>
<dbReference type="InterPro" id="IPR000060">
    <property type="entry name" value="BCCT_transptr"/>
</dbReference>
<dbReference type="EMBL" id="FNJI01000039">
    <property type="protein sequence ID" value="SDP72591.1"/>
    <property type="molecule type" value="Genomic_DNA"/>
</dbReference>
<evidence type="ECO:0000313" key="9">
    <source>
        <dbReference type="EMBL" id="SDP72591.1"/>
    </source>
</evidence>
<feature type="transmembrane region" description="Helical" evidence="8">
    <location>
        <begin position="17"/>
        <end position="36"/>
    </location>
</feature>
<keyword evidence="3" id="KW-0813">Transport</keyword>
<dbReference type="PANTHER" id="PTHR30047">
    <property type="entry name" value="HIGH-AFFINITY CHOLINE TRANSPORT PROTEIN-RELATED"/>
    <property type="match status" value="1"/>
</dbReference>
<evidence type="ECO:0000256" key="1">
    <source>
        <dbReference type="ARBA" id="ARBA00004651"/>
    </source>
</evidence>
<feature type="transmembrane region" description="Helical" evidence="8">
    <location>
        <begin position="56"/>
        <end position="78"/>
    </location>
</feature>
<evidence type="ECO:0000256" key="6">
    <source>
        <dbReference type="ARBA" id="ARBA00022989"/>
    </source>
</evidence>
<feature type="transmembrane region" description="Helical" evidence="8">
    <location>
        <begin position="201"/>
        <end position="220"/>
    </location>
</feature>
<dbReference type="AlphaFoldDB" id="A0A1H0V2K8"/>
<comment type="similarity">
    <text evidence="2">Belongs to the BCCT transporter (TC 2.A.15) family.</text>
</comment>
<feature type="transmembrane region" description="Helical" evidence="8">
    <location>
        <begin position="415"/>
        <end position="435"/>
    </location>
</feature>
<evidence type="ECO:0000256" key="2">
    <source>
        <dbReference type="ARBA" id="ARBA00005658"/>
    </source>
</evidence>
<name>A0A1H0V2K8_9BACT</name>
<keyword evidence="10" id="KW-1185">Reference proteome</keyword>